<evidence type="ECO:0000313" key="2">
    <source>
        <dbReference type="Proteomes" id="UP001174909"/>
    </source>
</evidence>
<proteinExistence type="predicted"/>
<dbReference type="AlphaFoldDB" id="A0AA35SMB3"/>
<comment type="caution">
    <text evidence="1">The sequence shown here is derived from an EMBL/GenBank/DDBJ whole genome shotgun (WGS) entry which is preliminary data.</text>
</comment>
<reference evidence="1" key="1">
    <citation type="submission" date="2023-03" db="EMBL/GenBank/DDBJ databases">
        <authorList>
            <person name="Steffen K."/>
            <person name="Cardenas P."/>
        </authorList>
    </citation>
    <scope>NUCLEOTIDE SEQUENCE</scope>
</reference>
<protein>
    <submittedName>
        <fullName evidence="1">Uncharacterized protein</fullName>
    </submittedName>
</protein>
<gene>
    <name evidence="1" type="ORF">GBAR_LOCUS18488</name>
</gene>
<dbReference type="EMBL" id="CASHTH010002623">
    <property type="protein sequence ID" value="CAI8032745.1"/>
    <property type="molecule type" value="Genomic_DNA"/>
</dbReference>
<keyword evidence="2" id="KW-1185">Reference proteome</keyword>
<name>A0AA35SMB3_GEOBA</name>
<dbReference type="Proteomes" id="UP001174909">
    <property type="component" value="Unassembled WGS sequence"/>
</dbReference>
<evidence type="ECO:0000313" key="1">
    <source>
        <dbReference type="EMBL" id="CAI8032745.1"/>
    </source>
</evidence>
<organism evidence="1 2">
    <name type="scientific">Geodia barretti</name>
    <name type="common">Barrett's horny sponge</name>
    <dbReference type="NCBI Taxonomy" id="519541"/>
    <lineage>
        <taxon>Eukaryota</taxon>
        <taxon>Metazoa</taxon>
        <taxon>Porifera</taxon>
        <taxon>Demospongiae</taxon>
        <taxon>Heteroscleromorpha</taxon>
        <taxon>Tetractinellida</taxon>
        <taxon>Astrophorina</taxon>
        <taxon>Geodiidae</taxon>
        <taxon>Geodia</taxon>
    </lineage>
</organism>
<sequence length="479" mass="52768">MTIVMIGEMEARRGFLIALQAEEPHRANHRVCCSPGLPLSLQHSAHHVADNTEKTAAEVSISRIRARPPTVVLQTNDCEMYRRPLGNARYRSCNTELYACVQDLDYQINSFELAREALNETALKIDEQINVLKQRLATADVKFSHLARDAQHAADTQDQLDSKWLSFAFDSSRETQSSFSSFSAKTSRVAASGGASGLFWRAKASFSRSSSRTESRFEAAMNSAKSLVSGELLRVTVQRPWFRLSLFKSKQFQIRLDDSARVSPGTLEGENKFISAITQPGANYLLPEYVTGLLLSRNINIEFKSISASQSAHAVHVATSTSFSASGGFGFWSASVSGSFSNSRSQRTFSAESSSDGLRISIPGSQIIGYYTQREFIMEESELPSGVGNKWEGLDCTGSDVEVSREQLDKSLLMNAESSTSELETELETSAAGAGACSRESEMRSRILAKLEERCQGIVKNCEGDQRIVCEDFGGRYPR</sequence>
<accession>A0AA35SMB3</accession>